<evidence type="ECO:0000256" key="4">
    <source>
        <dbReference type="PROSITE-ProRule" id="PRU00285"/>
    </source>
</evidence>
<dbReference type="EMBL" id="JBBPBK010000008">
    <property type="protein sequence ID" value="KAK9280078.1"/>
    <property type="molecule type" value="Genomic_DNA"/>
</dbReference>
<keyword evidence="7" id="KW-0472">Membrane</keyword>
<feature type="domain" description="SHSP" evidence="8">
    <location>
        <begin position="12"/>
        <end position="115"/>
    </location>
</feature>
<keyword evidence="7" id="KW-0812">Transmembrane</keyword>
<dbReference type="Pfam" id="PF00011">
    <property type="entry name" value="HSP20"/>
    <property type="match status" value="1"/>
</dbReference>
<comment type="similarity">
    <text evidence="4 5">Belongs to the small heat shock protein (HSP20) family.</text>
</comment>
<dbReference type="InterPro" id="IPR008978">
    <property type="entry name" value="HSP20-like_chaperone"/>
</dbReference>
<name>A0AAP0RMB6_LIQFO</name>
<keyword evidence="10" id="KW-1185">Reference proteome</keyword>
<dbReference type="PROSITE" id="PS01031">
    <property type="entry name" value="SHSP"/>
    <property type="match status" value="1"/>
</dbReference>
<evidence type="ECO:0000256" key="2">
    <source>
        <dbReference type="ARBA" id="ARBA00022475"/>
    </source>
</evidence>
<dbReference type="PANTHER" id="PTHR43670">
    <property type="entry name" value="HEAT SHOCK PROTEIN 26"/>
    <property type="match status" value="1"/>
</dbReference>
<comment type="caution">
    <text evidence="9">The sequence shown here is derived from an EMBL/GenBank/DDBJ whole genome shotgun (WGS) entry which is preliminary data.</text>
</comment>
<dbReference type="AlphaFoldDB" id="A0AAP0RMB6"/>
<feature type="compositionally biased region" description="Basic and acidic residues" evidence="6">
    <location>
        <begin position="113"/>
        <end position="138"/>
    </location>
</feature>
<proteinExistence type="inferred from homology"/>
<dbReference type="SUPFAM" id="SSF49764">
    <property type="entry name" value="HSP20-like chaperones"/>
    <property type="match status" value="1"/>
</dbReference>
<evidence type="ECO:0000256" key="5">
    <source>
        <dbReference type="RuleBase" id="RU003616"/>
    </source>
</evidence>
<accession>A0AAP0RMB6</accession>
<feature type="compositionally biased region" description="Basic and acidic residues" evidence="6">
    <location>
        <begin position="150"/>
        <end position="164"/>
    </location>
</feature>
<feature type="region of interest" description="Disordered" evidence="6">
    <location>
        <begin position="106"/>
        <end position="207"/>
    </location>
</feature>
<evidence type="ECO:0000256" key="3">
    <source>
        <dbReference type="ARBA" id="ARBA00022821"/>
    </source>
</evidence>
<reference evidence="9 10" key="1">
    <citation type="journal article" date="2024" name="Plant J.">
        <title>Genome sequences and population genomics reveal climatic adaptation and genomic divergence between two closely related sweetgum species.</title>
        <authorList>
            <person name="Xu W.Q."/>
            <person name="Ren C.Q."/>
            <person name="Zhang X.Y."/>
            <person name="Comes H.P."/>
            <person name="Liu X.H."/>
            <person name="Li Y.G."/>
            <person name="Kettle C.J."/>
            <person name="Jalonen R."/>
            <person name="Gaisberger H."/>
            <person name="Ma Y.Z."/>
            <person name="Qiu Y.X."/>
        </authorList>
    </citation>
    <scope>NUCLEOTIDE SEQUENCE [LARGE SCALE GENOMIC DNA]</scope>
    <source>
        <strain evidence="9">Hangzhou</strain>
    </source>
</reference>
<dbReference type="InterPro" id="IPR002068">
    <property type="entry name" value="A-crystallin/Hsp20_dom"/>
</dbReference>
<sequence>MDAMLQAPAIKREYEDFVPSSDWIREETCDTLLVFLPGFRKEQLRVQITTGHNIRVSGERPLGSNKWSRFQKEFSIPANCDTNGINAKFEGSILYIRQPKMITAAPQQQYDTPKQDTEAPKTQDPSKEPPPQRDDIDGKNNAAQQVTSMTEKEKEPKAASDGKVAKSSLPTGVSNVSEKKLEEKGDGSAKARKDKSTTTSEKLEKLGDSLDDAAEMDGAAGGNVYGGSKYTLEGYKQFVSNQLMELKESRRLRNMVVSAVLALALGFYVAYKIRSYEIFEKN</sequence>
<dbReference type="GO" id="GO:0005886">
    <property type="term" value="C:plasma membrane"/>
    <property type="evidence" value="ECO:0007669"/>
    <property type="project" value="UniProtKB-SubCell"/>
</dbReference>
<evidence type="ECO:0000256" key="7">
    <source>
        <dbReference type="SAM" id="Phobius"/>
    </source>
</evidence>
<organism evidence="9 10">
    <name type="scientific">Liquidambar formosana</name>
    <name type="common">Formosan gum</name>
    <dbReference type="NCBI Taxonomy" id="63359"/>
    <lineage>
        <taxon>Eukaryota</taxon>
        <taxon>Viridiplantae</taxon>
        <taxon>Streptophyta</taxon>
        <taxon>Embryophyta</taxon>
        <taxon>Tracheophyta</taxon>
        <taxon>Spermatophyta</taxon>
        <taxon>Magnoliopsida</taxon>
        <taxon>eudicotyledons</taxon>
        <taxon>Gunneridae</taxon>
        <taxon>Pentapetalae</taxon>
        <taxon>Saxifragales</taxon>
        <taxon>Altingiaceae</taxon>
        <taxon>Liquidambar</taxon>
    </lineage>
</organism>
<dbReference type="GO" id="GO:0006952">
    <property type="term" value="P:defense response"/>
    <property type="evidence" value="ECO:0007669"/>
    <property type="project" value="UniProtKB-KW"/>
</dbReference>
<dbReference type="PANTHER" id="PTHR43670:SF114">
    <property type="entry name" value="OS05G0592000 PROTEIN"/>
    <property type="match status" value="1"/>
</dbReference>
<evidence type="ECO:0000256" key="1">
    <source>
        <dbReference type="ARBA" id="ARBA00004162"/>
    </source>
</evidence>
<gene>
    <name evidence="9" type="ORF">L1049_013763</name>
</gene>
<feature type="transmembrane region" description="Helical" evidence="7">
    <location>
        <begin position="252"/>
        <end position="271"/>
    </location>
</feature>
<evidence type="ECO:0000313" key="9">
    <source>
        <dbReference type="EMBL" id="KAK9280078.1"/>
    </source>
</evidence>
<keyword evidence="3" id="KW-0611">Plant defense</keyword>
<comment type="subcellular location">
    <subcellularLocation>
        <location evidence="1">Cell membrane</location>
        <topology evidence="1">Single-pass membrane protein</topology>
    </subcellularLocation>
</comment>
<keyword evidence="2" id="KW-1003">Cell membrane</keyword>
<dbReference type="Gene3D" id="2.60.40.790">
    <property type="match status" value="1"/>
</dbReference>
<dbReference type="Proteomes" id="UP001415857">
    <property type="component" value="Unassembled WGS sequence"/>
</dbReference>
<dbReference type="CDD" id="cd06464">
    <property type="entry name" value="ACD_sHsps-like"/>
    <property type="match status" value="1"/>
</dbReference>
<dbReference type="GO" id="GO:0034605">
    <property type="term" value="P:cellular response to heat"/>
    <property type="evidence" value="ECO:0007669"/>
    <property type="project" value="TreeGrafter"/>
</dbReference>
<evidence type="ECO:0000259" key="8">
    <source>
        <dbReference type="PROSITE" id="PS01031"/>
    </source>
</evidence>
<keyword evidence="7" id="KW-1133">Transmembrane helix</keyword>
<evidence type="ECO:0000313" key="10">
    <source>
        <dbReference type="Proteomes" id="UP001415857"/>
    </source>
</evidence>
<protein>
    <recommendedName>
        <fullName evidence="8">SHSP domain-containing protein</fullName>
    </recommendedName>
</protein>
<evidence type="ECO:0000256" key="6">
    <source>
        <dbReference type="SAM" id="MobiDB-lite"/>
    </source>
</evidence>
<feature type="compositionally biased region" description="Basic and acidic residues" evidence="6">
    <location>
        <begin position="177"/>
        <end position="207"/>
    </location>
</feature>